<organism evidence="1 2">
    <name type="scientific">Cytobacillus oceanisediminis</name>
    <dbReference type="NCBI Taxonomy" id="665099"/>
    <lineage>
        <taxon>Bacteria</taxon>
        <taxon>Bacillati</taxon>
        <taxon>Bacillota</taxon>
        <taxon>Bacilli</taxon>
        <taxon>Bacillales</taxon>
        <taxon>Bacillaceae</taxon>
        <taxon>Cytobacillus</taxon>
    </lineage>
</organism>
<keyword evidence="2" id="KW-1185">Reference proteome</keyword>
<gene>
    <name evidence="1" type="ORF">BBV17_03745</name>
</gene>
<protein>
    <submittedName>
        <fullName evidence="1">Uncharacterized protein</fullName>
    </submittedName>
</protein>
<evidence type="ECO:0000313" key="2">
    <source>
        <dbReference type="Proteomes" id="UP000180194"/>
    </source>
</evidence>
<reference evidence="1 2" key="1">
    <citation type="submission" date="2016-07" db="EMBL/GenBank/DDBJ databases">
        <title>Bacillus oceanisediminis whole genome.</title>
        <authorList>
            <person name="Pal Y."/>
            <person name="Verma A."/>
            <person name="Mual P."/>
            <person name="Srinivasan K."/>
        </authorList>
    </citation>
    <scope>NUCLEOTIDE SEQUENCE [LARGE SCALE GENOMIC DNA]</scope>
    <source>
        <strain evidence="1 2">Bhandara28</strain>
    </source>
</reference>
<name>A0ABX3CJC7_9BACI</name>
<comment type="caution">
    <text evidence="1">The sequence shown here is derived from an EMBL/GenBank/DDBJ whole genome shotgun (WGS) entry which is preliminary data.</text>
</comment>
<proteinExistence type="predicted"/>
<dbReference type="EMBL" id="MBRJ01000078">
    <property type="protein sequence ID" value="OHX39220.1"/>
    <property type="molecule type" value="Genomic_DNA"/>
</dbReference>
<dbReference type="Proteomes" id="UP000180194">
    <property type="component" value="Unassembled WGS sequence"/>
</dbReference>
<evidence type="ECO:0000313" key="1">
    <source>
        <dbReference type="EMBL" id="OHX39220.1"/>
    </source>
</evidence>
<dbReference type="SUPFAM" id="SSF88659">
    <property type="entry name" value="Sigma3 and sigma4 domains of RNA polymerase sigma factors"/>
    <property type="match status" value="1"/>
</dbReference>
<dbReference type="InterPro" id="IPR013324">
    <property type="entry name" value="RNA_pol_sigma_r3/r4-like"/>
</dbReference>
<sequence>MTKQITKWQIEEWIRDYNFMLREISRLQRILNRISFGGTGLVAQYGIDAAMPKGSSGISQAELKQLDSRERRLYKYEQIVQTLEDVSYLFETEKYRVLYDCMLEGMSYRSIAKHLGVSRDTVREMKEEILEIIVQKGQKDHISPLLKLEKLSV</sequence>
<dbReference type="RefSeq" id="WP_071160216.1">
    <property type="nucleotide sequence ID" value="NZ_MBRJ01000078.1"/>
</dbReference>
<accession>A0ABX3CJC7</accession>